<evidence type="ECO:0000256" key="1">
    <source>
        <dbReference type="ARBA" id="ARBA00005187"/>
    </source>
</evidence>
<evidence type="ECO:0000259" key="5">
    <source>
        <dbReference type="Pfam" id="PF00733"/>
    </source>
</evidence>
<dbReference type="InterPro" id="IPR001962">
    <property type="entry name" value="Asn_synthase"/>
</dbReference>
<evidence type="ECO:0000313" key="6">
    <source>
        <dbReference type="EMBL" id="CYU95811.1"/>
    </source>
</evidence>
<comment type="pathway">
    <text evidence="1">Amino-acid biosynthesis; L-asparagine biosynthesis; L-asparagine from L-aspartate (L-Gln route): step 1/1.</text>
</comment>
<reference evidence="7 9" key="3">
    <citation type="submission" date="2018-12" db="EMBL/GenBank/DDBJ databases">
        <title>Whole-genome sequences of fifteen clinical Streptococcus suis strains isolated from pigs between 2006 and 2018.</title>
        <authorList>
            <person name="Stevens M.J.A."/>
            <person name="Cernela N."/>
            <person name="Spoerry Serrano N."/>
            <person name="Schmitt S."/>
            <person name="Schrenzel J."/>
            <person name="Stephan R."/>
        </authorList>
    </citation>
    <scope>NUCLEOTIDE SEQUENCE [LARGE SCALE GENOMIC DNA]</scope>
    <source>
        <strain evidence="7 9">SS1014</strain>
    </source>
</reference>
<dbReference type="Pfam" id="PF00733">
    <property type="entry name" value="Asn_synthase"/>
    <property type="match status" value="1"/>
</dbReference>
<name>A0A0Z8GBN4_STRSU</name>
<dbReference type="Gene3D" id="3.40.50.620">
    <property type="entry name" value="HUPs"/>
    <property type="match status" value="1"/>
</dbReference>
<dbReference type="InterPro" id="IPR051786">
    <property type="entry name" value="ASN_synthetase/amidase"/>
</dbReference>
<dbReference type="EMBL" id="RSDG01000025">
    <property type="protein sequence ID" value="RRR49104.1"/>
    <property type="molecule type" value="Genomic_DNA"/>
</dbReference>
<evidence type="ECO:0000313" key="9">
    <source>
        <dbReference type="Proteomes" id="UP000273973"/>
    </source>
</evidence>
<dbReference type="SUPFAM" id="SSF52402">
    <property type="entry name" value="Adenine nucleotide alpha hydrolases-like"/>
    <property type="match status" value="1"/>
</dbReference>
<dbReference type="EMBL" id="FIGJ01000025">
    <property type="protein sequence ID" value="CYU95811.1"/>
    <property type="molecule type" value="Genomic_DNA"/>
</dbReference>
<accession>A0A0Z8GBN4</accession>
<dbReference type="Proteomes" id="UP000072618">
    <property type="component" value="Unassembled WGS sequence"/>
</dbReference>
<evidence type="ECO:0000256" key="2">
    <source>
        <dbReference type="ARBA" id="ARBA00012737"/>
    </source>
</evidence>
<dbReference type="Proteomes" id="UP000273973">
    <property type="component" value="Unassembled WGS sequence"/>
</dbReference>
<dbReference type="PANTHER" id="PTHR43284">
    <property type="entry name" value="ASPARAGINE SYNTHETASE (GLUTAMINE-HYDROLYZING)"/>
    <property type="match status" value="1"/>
</dbReference>
<evidence type="ECO:0000256" key="3">
    <source>
        <dbReference type="ARBA" id="ARBA00022888"/>
    </source>
</evidence>
<evidence type="ECO:0000313" key="8">
    <source>
        <dbReference type="Proteomes" id="UP000072618"/>
    </source>
</evidence>
<dbReference type="GO" id="GO:0004066">
    <property type="term" value="F:asparagine synthase (glutamine-hydrolyzing) activity"/>
    <property type="evidence" value="ECO:0007669"/>
    <property type="project" value="UniProtKB-EC"/>
</dbReference>
<evidence type="ECO:0000256" key="4">
    <source>
        <dbReference type="ARBA" id="ARBA00048741"/>
    </source>
</evidence>
<protein>
    <recommendedName>
        <fullName evidence="2">asparagine synthase (glutamine-hydrolyzing)</fullName>
        <ecNumber evidence="2">6.3.5.4</ecNumber>
    </recommendedName>
</protein>
<dbReference type="EC" id="6.3.5.4" evidence="2"/>
<feature type="domain" description="Asparagine synthetase" evidence="5">
    <location>
        <begin position="188"/>
        <end position="576"/>
    </location>
</feature>
<keyword evidence="3" id="KW-0028">Amino-acid biosynthesis</keyword>
<dbReference type="InterPro" id="IPR014729">
    <property type="entry name" value="Rossmann-like_a/b/a_fold"/>
</dbReference>
<dbReference type="GO" id="GO:0006529">
    <property type="term" value="P:asparagine biosynthetic process"/>
    <property type="evidence" value="ECO:0007669"/>
    <property type="project" value="UniProtKB-KW"/>
</dbReference>
<dbReference type="PANTHER" id="PTHR43284:SF1">
    <property type="entry name" value="ASPARAGINE SYNTHETASE"/>
    <property type="match status" value="1"/>
</dbReference>
<comment type="catalytic activity">
    <reaction evidence="4">
        <text>L-aspartate + L-glutamine + ATP + H2O = L-asparagine + L-glutamate + AMP + diphosphate + H(+)</text>
        <dbReference type="Rhea" id="RHEA:12228"/>
        <dbReference type="ChEBI" id="CHEBI:15377"/>
        <dbReference type="ChEBI" id="CHEBI:15378"/>
        <dbReference type="ChEBI" id="CHEBI:29985"/>
        <dbReference type="ChEBI" id="CHEBI:29991"/>
        <dbReference type="ChEBI" id="CHEBI:30616"/>
        <dbReference type="ChEBI" id="CHEBI:33019"/>
        <dbReference type="ChEBI" id="CHEBI:58048"/>
        <dbReference type="ChEBI" id="CHEBI:58359"/>
        <dbReference type="ChEBI" id="CHEBI:456215"/>
        <dbReference type="EC" id="6.3.5.4"/>
    </reaction>
</comment>
<reference evidence="7 9" key="2">
    <citation type="submission" date="2018-11" db="EMBL/GenBank/DDBJ databases">
        <authorList>
            <person name="Stevens M.J."/>
            <person name="Cernela N."/>
            <person name="Spoerry Serrano N."/>
            <person name="Schmitt S."/>
            <person name="Schrenzel J."/>
            <person name="Stephan R."/>
        </authorList>
    </citation>
    <scope>NUCLEOTIDE SEQUENCE [LARGE SCALE GENOMIC DNA]</scope>
    <source>
        <strain evidence="7 9">SS1014</strain>
    </source>
</reference>
<reference evidence="6 8" key="1">
    <citation type="submission" date="2016-02" db="EMBL/GenBank/DDBJ databases">
        <authorList>
            <consortium name="Pathogen Informatics"/>
        </authorList>
    </citation>
    <scope>NUCLEOTIDE SEQUENCE [LARGE SCALE GENOMIC DNA]</scope>
    <source>
        <strain evidence="6 8">LSS32</strain>
    </source>
</reference>
<evidence type="ECO:0000313" key="7">
    <source>
        <dbReference type="EMBL" id="RRR49104.1"/>
    </source>
</evidence>
<gene>
    <name evidence="7" type="ORF">EJA00_04975</name>
    <name evidence="6" type="ORF">ERS132394_01849</name>
</gene>
<dbReference type="RefSeq" id="WP_024380653.1">
    <property type="nucleotide sequence ID" value="NZ_CEFF01000047.1"/>
</dbReference>
<keyword evidence="3" id="KW-0061">Asparagine biosynthesis</keyword>
<dbReference type="AlphaFoldDB" id="A0A0Z8GBN4"/>
<sequence>MKVNIIVAKNQVITADMLVDELINLDNVNVYTADNLLMVVKHHNDSEEISNFLAREDLNFEMLEDNLSKFKKHASFIAVTKENHLIASGDFNNCNPIYYLERNEELFISFHPELISNLTKQKLNKTYFALRIVNFETLYPFSELTPWENIKLLNSRKMLVSLEGQISQVFPCRSNGGNKRISEVAVELRQNVKDVLQKNLGKQTKISADLSGGLDSTSLCYFCKDLGIELNTIFLSPEDGADSDAIWSERASKEVSAEHTVLPYSSTVTLNSLNPLDIYKALPFGPSESFRYISLARKIIEIGLKNNISMHINGHGGDELFGPLSTMAWSLYHSNYPNRLKNLYGFARLNKFNLFKFFKSLVDNESLSDNLRCLECREIEQIDFDIKYSSQWVPKPSVANFVTQTARELITSCANSYAEQNIEPYSDDKSIHKILEEVEAHSLLQRDLNAMVPNDKSFRFLSPYTAYDIVESALQYNIDERFNAKVTKPMLAEIRSESMSIEYFKRRDKGEYTKSTFTEYNNRKNMLQKIFSEECLIYKLGLVDKGKLLESLNKFSADGEQLENIMRIQIIEYWLRGYCESGGTYEI</sequence>
<proteinExistence type="predicted"/>
<organism evidence="6 8">
    <name type="scientific">Streptococcus suis</name>
    <dbReference type="NCBI Taxonomy" id="1307"/>
    <lineage>
        <taxon>Bacteria</taxon>
        <taxon>Bacillati</taxon>
        <taxon>Bacillota</taxon>
        <taxon>Bacilli</taxon>
        <taxon>Lactobacillales</taxon>
        <taxon>Streptococcaceae</taxon>
        <taxon>Streptococcus</taxon>
    </lineage>
</organism>